<evidence type="ECO:0000313" key="6">
    <source>
        <dbReference type="EMBL" id="WQG91994.1"/>
    </source>
</evidence>
<evidence type="ECO:0000256" key="2">
    <source>
        <dbReference type="SAM" id="SignalP"/>
    </source>
</evidence>
<keyword evidence="2" id="KW-0732">Signal</keyword>
<feature type="signal peptide" evidence="2">
    <location>
        <begin position="1"/>
        <end position="20"/>
    </location>
</feature>
<feature type="region of interest" description="Disordered" evidence="1">
    <location>
        <begin position="1422"/>
        <end position="1483"/>
    </location>
</feature>
<reference evidence="5 7" key="1">
    <citation type="submission" date="2016-11" db="EMBL/GenBank/DDBJ databases">
        <authorList>
            <person name="Jaros S."/>
            <person name="Januszkiewicz K."/>
            <person name="Wedrychowicz H."/>
        </authorList>
    </citation>
    <scope>NUCLEOTIDE SEQUENCE [LARGE SCALE GENOMIC DNA]</scope>
    <source>
        <strain evidence="5 7">DSM 784</strain>
    </source>
</reference>
<dbReference type="InterPro" id="IPR022385">
    <property type="entry name" value="Rhs_assc_core"/>
</dbReference>
<evidence type="ECO:0000256" key="1">
    <source>
        <dbReference type="SAM" id="MobiDB-lite"/>
    </source>
</evidence>
<evidence type="ECO:0000313" key="7">
    <source>
        <dbReference type="Proteomes" id="UP000183788"/>
    </source>
</evidence>
<dbReference type="InterPro" id="IPR007921">
    <property type="entry name" value="CHAP_dom"/>
</dbReference>
<organism evidence="5 7">
    <name type="scientific">Chitinophaga sancti</name>
    <dbReference type="NCBI Taxonomy" id="1004"/>
    <lineage>
        <taxon>Bacteria</taxon>
        <taxon>Pseudomonadati</taxon>
        <taxon>Bacteroidota</taxon>
        <taxon>Chitinophagia</taxon>
        <taxon>Chitinophagales</taxon>
        <taxon>Chitinophagaceae</taxon>
        <taxon>Chitinophaga</taxon>
    </lineage>
</organism>
<evidence type="ECO:0000259" key="4">
    <source>
        <dbReference type="Pfam" id="PF20041"/>
    </source>
</evidence>
<dbReference type="InterPro" id="IPR050708">
    <property type="entry name" value="T6SS_VgrG/RHS"/>
</dbReference>
<feature type="compositionally biased region" description="Low complexity" evidence="1">
    <location>
        <begin position="1425"/>
        <end position="1467"/>
    </location>
</feature>
<dbReference type="Pfam" id="PF05257">
    <property type="entry name" value="CHAP"/>
    <property type="match status" value="1"/>
</dbReference>
<dbReference type="PANTHER" id="PTHR32305:SF15">
    <property type="entry name" value="PROTEIN RHSA-RELATED"/>
    <property type="match status" value="1"/>
</dbReference>
<protein>
    <submittedName>
        <fullName evidence="6">DUF6443 domain-containing protein</fullName>
    </submittedName>
    <submittedName>
        <fullName evidence="5">RHS repeat-associated core domain-containing protein</fullName>
    </submittedName>
</protein>
<evidence type="ECO:0000313" key="8">
    <source>
        <dbReference type="Proteomes" id="UP001326715"/>
    </source>
</evidence>
<feature type="domain" description="DUF6443" evidence="4">
    <location>
        <begin position="62"/>
        <end position="190"/>
    </location>
</feature>
<accession>A0A1K1RTR5</accession>
<dbReference type="Gene3D" id="3.90.1720.10">
    <property type="entry name" value="endopeptidase domain like (from Nostoc punctiforme)"/>
    <property type="match status" value="1"/>
</dbReference>
<dbReference type="InterPro" id="IPR045619">
    <property type="entry name" value="DUF6443"/>
</dbReference>
<feature type="domain" description="Peptidase C51" evidence="3">
    <location>
        <begin position="1281"/>
        <end position="1368"/>
    </location>
</feature>
<dbReference type="STRING" id="1004.SAMN05661012_04198"/>
<dbReference type="EMBL" id="CP140154">
    <property type="protein sequence ID" value="WQG91994.1"/>
    <property type="molecule type" value="Genomic_DNA"/>
</dbReference>
<keyword evidence="8" id="KW-1185">Reference proteome</keyword>
<proteinExistence type="predicted"/>
<dbReference type="PANTHER" id="PTHR32305">
    <property type="match status" value="1"/>
</dbReference>
<dbReference type="Proteomes" id="UP001326715">
    <property type="component" value="Chromosome"/>
</dbReference>
<evidence type="ECO:0000313" key="5">
    <source>
        <dbReference type="EMBL" id="SFW75143.1"/>
    </source>
</evidence>
<dbReference type="RefSeq" id="WP_072363194.1">
    <property type="nucleotide sequence ID" value="NZ_CP139972.1"/>
</dbReference>
<evidence type="ECO:0000259" key="3">
    <source>
        <dbReference type="Pfam" id="PF05257"/>
    </source>
</evidence>
<dbReference type="Pfam" id="PF20041">
    <property type="entry name" value="DUF6443"/>
    <property type="match status" value="1"/>
</dbReference>
<feature type="chain" id="PRO_5012069041" evidence="2">
    <location>
        <begin position="21"/>
        <end position="1498"/>
    </location>
</feature>
<dbReference type="NCBIfam" id="TIGR03696">
    <property type="entry name" value="Rhs_assc_core"/>
    <property type="match status" value="1"/>
</dbReference>
<dbReference type="Gene3D" id="2.180.10.10">
    <property type="entry name" value="RHS repeat-associated core"/>
    <property type="match status" value="2"/>
</dbReference>
<gene>
    <name evidence="5" type="ORF">SAMN05661012_04198</name>
    <name evidence="6" type="ORF">SR876_10795</name>
</gene>
<sequence>MQPRYKFLSLLLLSNIALHGQNFPGGTTRPSATPASLPGAFVNPVTNFIRTLSPAMPTTDTAAVAAAGRTVTEVIQNTEYFDGLGRPWQTITKGASGQQHDIVTMKLYDAYGREQYTYLPYVQQSGNNADGKFKNSPYTEQLAFFRNSTLNPGTSAENIFYGQSVYEASPLNRVLKGYAPGNSWALEGGAKAAVHQYLVNTLSDSVHIWTMVNGLPANAGIYAAGSLHKDVVTDESGKQTIEYSDNENRVILKKVQLSPIPSTDHRGWLCTYHVYDSYNRLACVIPPLAVEQMLINWNVSSYLYELCYQFEYDQRSRMTMKKLPGAGPQYMVYDVRDRIAFTQDSVQRAKSPQQWLATFYDGLDREVMTAIYTKTVARTQLQSSLDSALTNTQSVTTQIPLQADLVVNSNEGDTTYIATNSITFLQGFESTNMTASIDKTATAGTTTILAANTLAGISSADLTPLTYTFYDNYDYVGAYGYLSGEIANVRTGNNPNAETFSTTPSAMTTGLITGKRVRVLGTDQWLASTTYYDDKANMIQVISSNHAGGKDVATNQYDFTGRLLSSFVRHKNPRSTATPQTTILTIAEYDHIGRLLKLRKRLNGDSTQEKILAVCTYDESGHLKQKRLGVSGDNTQLDTMSYTYNARGWMKSINAAFVNSANARNWFGEILSYDDDFDSTQYNGNLAGVKWKTGSNGIARSYGFTYDRSDRLTRADFSQQNTTGGTWSQDKADFTVSGLQYDANGNMMAMAQRGMVGTALTTVDQLKYTYVDNSNRLLGVTDTANTRTARLQDFVDDSLHSASDYTYDANANLISDNNKKISSITYNILNLPEQITFSNKGSITYQYDATGKRLKKTVVDNTLSPAKTTVQDYLGSMVYSQDTMQYIGTEEGRIRPIYDSAKVTYTYDYYEKDHLGNIRVVLGTRSDTSVYAATMELAQANKENALFSNIDNRRTLLPSGYPADNTTSPNAYAALTNANKEKKIGPSLVLRVMAGDTISAVVRSYYTSANASVRNSLPTSMLSALVQAFTGNTLVDGSHAGAGSTSAIATVFSEDIYNVLRETDSSTNQSTRPKAYLNYVLFDDQFNMVSDNSGVKQLQDAAGTLQTLASGALVMKRTGFMYIYTSNESGEDVYFDNLMVMHMTGPLLEENHYYPYGLMMAGISAKALKGTSYPENKMQFNGKEKQDKEFSDATGVEWLYYGARMYDPQLGRFTTLDPAGDNYAVISPYVYAGNNPARYTDVGGMGPGDRIKAAKSLLKKPYLQQTEYILRVAETEPGLEYMDCSELVCRALAKDGVIKLSKAMNTAGLITEFSNTAKYEKSNTPKPGDVFVWRIEQYTDADGKTHDAHGHTGIVTSIDADGTILTVEAVGKKIGTKIVEYKVKKGTNTTGLTSHAGWRGFFRPINETEDGKEGMEITATDLSSGATPQAGKKGGAKAATTPAGKTAQPAQPAKAAPAPTPGRAPAGRFDKPKGELQQVNEASRSDYEAAVGLIFQNI</sequence>
<dbReference type="EMBL" id="FPIZ01000014">
    <property type="protein sequence ID" value="SFW75143.1"/>
    <property type="molecule type" value="Genomic_DNA"/>
</dbReference>
<dbReference type="Proteomes" id="UP000183788">
    <property type="component" value="Unassembled WGS sequence"/>
</dbReference>
<dbReference type="OrthoDB" id="976756at2"/>
<name>A0A1K1RTR5_9BACT</name>
<reference evidence="6 8" key="2">
    <citation type="submission" date="2023-11" db="EMBL/GenBank/DDBJ databases">
        <title>MicrobeMod: A computational toolkit for identifying prokaryotic methylation and restriction-modification with nanopore sequencing.</title>
        <authorList>
            <person name="Crits-Christoph A."/>
            <person name="Kang S.C."/>
            <person name="Lee H."/>
            <person name="Ostrov N."/>
        </authorList>
    </citation>
    <scope>NUCLEOTIDE SEQUENCE [LARGE SCALE GENOMIC DNA]</scope>
    <source>
        <strain evidence="6 8">ATCC 23090</strain>
    </source>
</reference>